<dbReference type="Gene3D" id="2.60.200.40">
    <property type="match status" value="1"/>
</dbReference>
<dbReference type="Pfam" id="PF00781">
    <property type="entry name" value="DAGK_cat"/>
    <property type="match status" value="1"/>
</dbReference>
<protein>
    <submittedName>
        <fullName evidence="10">BmrU protein</fullName>
    </submittedName>
</protein>
<dbReference type="SUPFAM" id="SSF111331">
    <property type="entry name" value="NAD kinase/diacylglycerol kinase-like"/>
    <property type="match status" value="1"/>
</dbReference>
<keyword evidence="7" id="KW-0594">Phospholipid biosynthesis</keyword>
<evidence type="ECO:0000256" key="2">
    <source>
        <dbReference type="ARBA" id="ARBA00005983"/>
    </source>
</evidence>
<dbReference type="GO" id="GO:0016301">
    <property type="term" value="F:kinase activity"/>
    <property type="evidence" value="ECO:0007669"/>
    <property type="project" value="UniProtKB-KW"/>
</dbReference>
<evidence type="ECO:0000256" key="7">
    <source>
        <dbReference type="ARBA" id="ARBA00023209"/>
    </source>
</evidence>
<dbReference type="InterPro" id="IPR016064">
    <property type="entry name" value="NAD/diacylglycerol_kinase_sf"/>
</dbReference>
<evidence type="ECO:0000256" key="5">
    <source>
        <dbReference type="ARBA" id="ARBA00022777"/>
    </source>
</evidence>
<keyword evidence="5" id="KW-0418">Kinase</keyword>
<keyword evidence="3" id="KW-0808">Transferase</keyword>
<name>A0AAE3AGK6_9FIRM</name>
<keyword evidence="11" id="KW-1185">Reference proteome</keyword>
<dbReference type="Pfam" id="PF19279">
    <property type="entry name" value="YegS_C"/>
    <property type="match status" value="1"/>
</dbReference>
<evidence type="ECO:0000259" key="9">
    <source>
        <dbReference type="PROSITE" id="PS50146"/>
    </source>
</evidence>
<keyword evidence="8" id="KW-1208">Phospholipid metabolism</keyword>
<sequence length="310" mass="34085">MKHIFIINPTAGKYDSRQRIYEMADHLRTAHGLDVQCILTKKQGHATEIAQKLCQTGEPLRFYACGGDGTVNEVANGIIGYDNAAMSVIPVGTGNDFLKNFGGDMDKFRDAENLWDGPQFPMDAIDVNGRVALTIACSGIDARVARDVHKYSESPILDGKSSYIASLLVNFLFKGIGSHWTVELDGETIEDDFSLVSVCNGRYYGGGFMPVAEARMDDGVLNTLVVKKVSRGTFIKFVGPYSKGQYYKFPHVARCVAPKVVRIRSEKPDIVTCLDGECITSDDVTIRLSDKRLNFFGPAGCDCNRTARDI</sequence>
<dbReference type="PANTHER" id="PTHR12358:SF106">
    <property type="entry name" value="LIPID KINASE YEGS"/>
    <property type="match status" value="1"/>
</dbReference>
<dbReference type="GO" id="GO:0008654">
    <property type="term" value="P:phospholipid biosynthetic process"/>
    <property type="evidence" value="ECO:0007669"/>
    <property type="project" value="UniProtKB-KW"/>
</dbReference>
<proteinExistence type="inferred from homology"/>
<evidence type="ECO:0000313" key="11">
    <source>
        <dbReference type="Proteomes" id="UP001199319"/>
    </source>
</evidence>
<accession>A0AAE3AGK6</accession>
<keyword evidence="6" id="KW-0067">ATP-binding</keyword>
<dbReference type="InterPro" id="IPR017438">
    <property type="entry name" value="ATP-NAD_kinase_N"/>
</dbReference>
<comment type="cofactor">
    <cofactor evidence="1">
        <name>Mg(2+)</name>
        <dbReference type="ChEBI" id="CHEBI:18420"/>
    </cofactor>
</comment>
<dbReference type="InterPro" id="IPR045540">
    <property type="entry name" value="YegS/DAGK_C"/>
</dbReference>
<evidence type="ECO:0000256" key="6">
    <source>
        <dbReference type="ARBA" id="ARBA00022840"/>
    </source>
</evidence>
<evidence type="ECO:0000256" key="4">
    <source>
        <dbReference type="ARBA" id="ARBA00022741"/>
    </source>
</evidence>
<gene>
    <name evidence="10" type="ORF">LKD37_16240</name>
</gene>
<dbReference type="PANTHER" id="PTHR12358">
    <property type="entry name" value="SPHINGOSINE KINASE"/>
    <property type="match status" value="1"/>
</dbReference>
<dbReference type="GO" id="GO:0005886">
    <property type="term" value="C:plasma membrane"/>
    <property type="evidence" value="ECO:0007669"/>
    <property type="project" value="TreeGrafter"/>
</dbReference>
<dbReference type="Proteomes" id="UP001199319">
    <property type="component" value="Unassembled WGS sequence"/>
</dbReference>
<comment type="caution">
    <text evidence="10">The sequence shown here is derived from an EMBL/GenBank/DDBJ whole genome shotgun (WGS) entry which is preliminary data.</text>
</comment>
<dbReference type="EMBL" id="JAJEPW010000094">
    <property type="protein sequence ID" value="MCC2131024.1"/>
    <property type="molecule type" value="Genomic_DNA"/>
</dbReference>
<evidence type="ECO:0000313" key="10">
    <source>
        <dbReference type="EMBL" id="MCC2131024.1"/>
    </source>
</evidence>
<dbReference type="InterPro" id="IPR001206">
    <property type="entry name" value="Diacylglycerol_kinase_cat_dom"/>
</dbReference>
<comment type="similarity">
    <text evidence="2">Belongs to the diacylglycerol/lipid kinase family.</text>
</comment>
<keyword evidence="4" id="KW-0547">Nucleotide-binding</keyword>
<reference evidence="10" key="1">
    <citation type="submission" date="2021-10" db="EMBL/GenBank/DDBJ databases">
        <title>Anaerobic single-cell dispensing facilitates the cultivation of human gut bacteria.</title>
        <authorList>
            <person name="Afrizal A."/>
        </authorList>
    </citation>
    <scope>NUCLEOTIDE SEQUENCE</scope>
    <source>
        <strain evidence="10">CLA-AA-H272</strain>
    </source>
</reference>
<dbReference type="PROSITE" id="PS50146">
    <property type="entry name" value="DAGK"/>
    <property type="match status" value="1"/>
</dbReference>
<evidence type="ECO:0000256" key="3">
    <source>
        <dbReference type="ARBA" id="ARBA00022679"/>
    </source>
</evidence>
<dbReference type="GO" id="GO:0005524">
    <property type="term" value="F:ATP binding"/>
    <property type="evidence" value="ECO:0007669"/>
    <property type="project" value="UniProtKB-KW"/>
</dbReference>
<organism evidence="10 11">
    <name type="scientific">Brotocaccenecus cirricatena</name>
    <dbReference type="NCBI Taxonomy" id="3064195"/>
    <lineage>
        <taxon>Bacteria</taxon>
        <taxon>Bacillati</taxon>
        <taxon>Bacillota</taxon>
        <taxon>Clostridia</taxon>
        <taxon>Eubacteriales</taxon>
        <taxon>Oscillospiraceae</taxon>
        <taxon>Brotocaccenecus</taxon>
    </lineage>
</organism>
<dbReference type="SMART" id="SM00046">
    <property type="entry name" value="DAGKc"/>
    <property type="match status" value="1"/>
</dbReference>
<evidence type="ECO:0000256" key="1">
    <source>
        <dbReference type="ARBA" id="ARBA00001946"/>
    </source>
</evidence>
<dbReference type="AlphaFoldDB" id="A0AAE3AGK6"/>
<keyword evidence="7" id="KW-0443">Lipid metabolism</keyword>
<evidence type="ECO:0000256" key="8">
    <source>
        <dbReference type="ARBA" id="ARBA00023264"/>
    </source>
</evidence>
<dbReference type="RefSeq" id="WP_302930142.1">
    <property type="nucleotide sequence ID" value="NZ_JAJEPW010000094.1"/>
</dbReference>
<dbReference type="Gene3D" id="3.40.50.10330">
    <property type="entry name" value="Probable inorganic polyphosphate/atp-NAD kinase, domain 1"/>
    <property type="match status" value="1"/>
</dbReference>
<keyword evidence="7" id="KW-0444">Lipid biosynthesis</keyword>
<dbReference type="InterPro" id="IPR050187">
    <property type="entry name" value="Lipid_Phosphate_FormReg"/>
</dbReference>
<feature type="domain" description="DAGKc" evidence="9">
    <location>
        <begin position="1"/>
        <end position="131"/>
    </location>
</feature>